<evidence type="ECO:0000259" key="4">
    <source>
        <dbReference type="Pfam" id="PF08585"/>
    </source>
</evidence>
<keyword evidence="5" id="KW-1185">Reference proteome</keyword>
<feature type="compositionally biased region" description="Basic and acidic residues" evidence="3">
    <location>
        <begin position="243"/>
        <end position="253"/>
    </location>
</feature>
<sequence>MTALKTLRDDGWKVDEIKFREVMGDTFDEKMSKDELKKVLSNLDIKDYSEAFLSEGISNKSLKGPIIVQLSKWENVSYPKINEHVQNNGVCSLILTDGAKSTKAMTTEPLANISGETPYGTKILLSGDIKLENNILQLNPKNCKFIGGTVEKMVEKWKTERFSSKQDARNTSDAPKWSSISAQGVVAPKKEKDNFKSMAAATESKPSENSEFEAARQQEIANLNALRKNTHIASVKLPENTKKDNIVAEKDNVSKNLQSEGYPKQERYEGKQDKYDSAPKHDKYSNNDNDNGSRRGNNFRKGRSNDNYEDIRTYTSRPSTNATLFDHIRTQMVNPPPETEFKQYDNTEVNSRDNNSQYNNRGGCNNPRQNSSSAAARDGFSQMKISDVPQNPRRGGDNYRNGGTRGRGAGGARGRGRGGKPFYADYGNPYQQPPQFQQQPQFRQQEFPPLFAAPPRPTMFPPPTAGYAPLMSQNIRYPNVPGTETGKQMQPPFTENNVRKTFL</sequence>
<comment type="subcellular location">
    <subcellularLocation>
        <location evidence="1">Nucleus</location>
    </subcellularLocation>
</comment>
<dbReference type="PANTHER" id="PTHR13681:SF24">
    <property type="entry name" value="TUDOR DOMAIN-CONTAINING PROTEIN 3"/>
    <property type="match status" value="1"/>
</dbReference>
<feature type="compositionally biased region" description="Low complexity" evidence="3">
    <location>
        <begin position="286"/>
        <end position="296"/>
    </location>
</feature>
<dbReference type="Pfam" id="PF08585">
    <property type="entry name" value="RMI1_N_C"/>
    <property type="match status" value="1"/>
</dbReference>
<feature type="compositionally biased region" description="Polar residues" evidence="3">
    <location>
        <begin position="313"/>
        <end position="323"/>
    </location>
</feature>
<feature type="compositionally biased region" description="Gly residues" evidence="3">
    <location>
        <begin position="403"/>
        <end position="413"/>
    </location>
</feature>
<dbReference type="SMART" id="SM01161">
    <property type="entry name" value="DUF1767"/>
    <property type="match status" value="1"/>
</dbReference>
<proteinExistence type="predicted"/>
<keyword evidence="2" id="KW-0539">Nucleus</keyword>
<protein>
    <submittedName>
        <fullName evidence="6">RecQ mediated genome instability protein 1-like N-terminal helical domain-containing protein</fullName>
    </submittedName>
</protein>
<evidence type="ECO:0000256" key="3">
    <source>
        <dbReference type="SAM" id="MobiDB-lite"/>
    </source>
</evidence>
<feature type="compositionally biased region" description="Polar residues" evidence="3">
    <location>
        <begin position="349"/>
        <end position="374"/>
    </location>
</feature>
<feature type="compositionally biased region" description="Basic and acidic residues" evidence="3">
    <location>
        <begin position="160"/>
        <end position="170"/>
    </location>
</feature>
<dbReference type="WBParaSite" id="PSU_v2.g13474.t1">
    <property type="protein sequence ID" value="PSU_v2.g13474.t1"/>
    <property type="gene ID" value="PSU_v2.g13474"/>
</dbReference>
<feature type="region of interest" description="Disordered" evidence="3">
    <location>
        <begin position="160"/>
        <end position="214"/>
    </location>
</feature>
<dbReference type="Gene3D" id="2.40.50.770">
    <property type="entry name" value="RecQ-mediated genome instability protein Rmi1, C-terminal domain"/>
    <property type="match status" value="1"/>
</dbReference>
<feature type="compositionally biased region" description="Basic and acidic residues" evidence="3">
    <location>
        <begin position="303"/>
        <end position="312"/>
    </location>
</feature>
<dbReference type="InterPro" id="IPR042470">
    <property type="entry name" value="RMI1_N_C_sf"/>
</dbReference>
<feature type="compositionally biased region" description="Basic and acidic residues" evidence="3">
    <location>
        <begin position="263"/>
        <end position="285"/>
    </location>
</feature>
<reference evidence="6" key="1">
    <citation type="submission" date="2022-11" db="UniProtKB">
        <authorList>
            <consortium name="WormBaseParasite"/>
        </authorList>
    </citation>
    <scope>IDENTIFICATION</scope>
</reference>
<evidence type="ECO:0000256" key="2">
    <source>
        <dbReference type="ARBA" id="ARBA00023242"/>
    </source>
</evidence>
<feature type="domain" description="RecQ mediated genome instability protein 1 OB-fold" evidence="4">
    <location>
        <begin position="82"/>
        <end position="161"/>
    </location>
</feature>
<evidence type="ECO:0000313" key="6">
    <source>
        <dbReference type="WBParaSite" id="PSU_v2.g13474.t1"/>
    </source>
</evidence>
<dbReference type="Proteomes" id="UP000887577">
    <property type="component" value="Unplaced"/>
</dbReference>
<dbReference type="AlphaFoldDB" id="A0A914Y767"/>
<evidence type="ECO:0000313" key="5">
    <source>
        <dbReference type="Proteomes" id="UP000887577"/>
    </source>
</evidence>
<organism evidence="5 6">
    <name type="scientific">Panagrolaimus superbus</name>
    <dbReference type="NCBI Taxonomy" id="310955"/>
    <lineage>
        <taxon>Eukaryota</taxon>
        <taxon>Metazoa</taxon>
        <taxon>Ecdysozoa</taxon>
        <taxon>Nematoda</taxon>
        <taxon>Chromadorea</taxon>
        <taxon>Rhabditida</taxon>
        <taxon>Tylenchina</taxon>
        <taxon>Panagrolaimomorpha</taxon>
        <taxon>Panagrolaimoidea</taxon>
        <taxon>Panagrolaimidae</taxon>
        <taxon>Panagrolaimus</taxon>
    </lineage>
</organism>
<dbReference type="InterPro" id="IPR013894">
    <property type="entry name" value="RMI1_OB"/>
</dbReference>
<dbReference type="PANTHER" id="PTHR13681">
    <property type="entry name" value="SURVIVAL OF MOTOR NEURON-RELATED-SPLICING FACTOR 30-RELATED"/>
    <property type="match status" value="1"/>
</dbReference>
<feature type="region of interest" description="Disordered" evidence="3">
    <location>
        <begin position="243"/>
        <end position="324"/>
    </location>
</feature>
<accession>A0A914Y767</accession>
<name>A0A914Y767_9BILA</name>
<evidence type="ECO:0000256" key="1">
    <source>
        <dbReference type="ARBA" id="ARBA00004123"/>
    </source>
</evidence>
<feature type="region of interest" description="Disordered" evidence="3">
    <location>
        <begin position="349"/>
        <end position="422"/>
    </location>
</feature>
<dbReference type="GO" id="GO:0005634">
    <property type="term" value="C:nucleus"/>
    <property type="evidence" value="ECO:0007669"/>
    <property type="project" value="UniProtKB-SubCell"/>
</dbReference>
<feature type="compositionally biased region" description="Polar residues" evidence="3">
    <location>
        <begin position="171"/>
        <end position="182"/>
    </location>
</feature>
<feature type="compositionally biased region" description="Basic and acidic residues" evidence="3">
    <location>
        <begin position="205"/>
        <end position="214"/>
    </location>
</feature>